<dbReference type="EMBL" id="CU466930">
    <property type="protein sequence ID" value="CAO80179.1"/>
    <property type="molecule type" value="Genomic_DNA"/>
</dbReference>
<dbReference type="SUPFAM" id="SSF109604">
    <property type="entry name" value="HD-domain/PDEase-like"/>
    <property type="match status" value="1"/>
</dbReference>
<evidence type="ECO:0000256" key="1">
    <source>
        <dbReference type="ARBA" id="ARBA00022801"/>
    </source>
</evidence>
<evidence type="ECO:0000313" key="3">
    <source>
        <dbReference type="EMBL" id="CAO80179.1"/>
    </source>
</evidence>
<dbReference type="HOGENOM" id="CLU_056349_2_0_0"/>
<dbReference type="NCBIfam" id="TIGR00277">
    <property type="entry name" value="HDIG"/>
    <property type="match status" value="1"/>
</dbReference>
<organism evidence="3 4">
    <name type="scientific">Cloacimonas acidaminovorans (strain Evry)</name>
    <dbReference type="NCBI Taxonomy" id="459349"/>
    <lineage>
        <taxon>Bacteria</taxon>
        <taxon>Pseudomonadati</taxon>
        <taxon>Candidatus Cloacimonadota</taxon>
        <taxon>Candidatus Cloacimonadia</taxon>
        <taxon>Candidatus Cloacimonadales</taxon>
        <taxon>Candidatus Cloacimonadaceae</taxon>
        <taxon>Candidatus Cloacimonas</taxon>
    </lineage>
</organism>
<dbReference type="CDD" id="cd04492">
    <property type="entry name" value="YhaM_OBF_like"/>
    <property type="match status" value="1"/>
</dbReference>
<dbReference type="InterPro" id="IPR006674">
    <property type="entry name" value="HD_domain"/>
</dbReference>
<dbReference type="InterPro" id="IPR004365">
    <property type="entry name" value="NA-bd_OB_tRNA"/>
</dbReference>
<dbReference type="eggNOG" id="COG3481">
    <property type="taxonomic scope" value="Bacteria"/>
</dbReference>
<accession>B0VFC7</accession>
<dbReference type="PANTHER" id="PTHR37294">
    <property type="entry name" value="3'-5' EXORIBONUCLEASE YHAM"/>
    <property type="match status" value="1"/>
</dbReference>
<dbReference type="InterPro" id="IPR012340">
    <property type="entry name" value="NA-bd_OB-fold"/>
</dbReference>
<name>B0VFC7_CLOAI</name>
<keyword evidence="4" id="KW-1185">Reference proteome</keyword>
<dbReference type="RefSeq" id="WP_015424040.1">
    <property type="nucleotide sequence ID" value="NC_020449.1"/>
</dbReference>
<protein>
    <submittedName>
        <fullName evidence="3">3'-5' exoribonuclease yhaM</fullName>
    </submittedName>
</protein>
<evidence type="ECO:0000313" key="4">
    <source>
        <dbReference type="Proteomes" id="UP000002019"/>
    </source>
</evidence>
<dbReference type="InterPro" id="IPR003607">
    <property type="entry name" value="HD/PDEase_dom"/>
</dbReference>
<dbReference type="CDD" id="cd00077">
    <property type="entry name" value="HDc"/>
    <property type="match status" value="1"/>
</dbReference>
<dbReference type="Pfam" id="PF01966">
    <property type="entry name" value="HD"/>
    <property type="match status" value="1"/>
</dbReference>
<dbReference type="SUPFAM" id="SSF50249">
    <property type="entry name" value="Nucleic acid-binding proteins"/>
    <property type="match status" value="1"/>
</dbReference>
<dbReference type="STRING" id="459349.CLOAM0272"/>
<feature type="domain" description="HD/PDEase" evidence="2">
    <location>
        <begin position="160"/>
        <end position="292"/>
    </location>
</feature>
<dbReference type="Pfam" id="PF01336">
    <property type="entry name" value="tRNA_anti-codon"/>
    <property type="match status" value="1"/>
</dbReference>
<reference evidence="3 4" key="1">
    <citation type="journal article" date="2008" name="J. Bacteriol.">
        <title>'Candidatus Cloacamonas acidaminovorans': genome sequence reconstruction provides a first glimpse of a new bacterial division.</title>
        <authorList>
            <person name="Pelletier E."/>
            <person name="Kreimeyer A."/>
            <person name="Bocs S."/>
            <person name="Rouy Z."/>
            <person name="Gyapay G."/>
            <person name="Chouari R."/>
            <person name="Riviere D."/>
            <person name="Ganesan A."/>
            <person name="Daegelen P."/>
            <person name="Sghir A."/>
            <person name="Cohen G.N."/>
            <person name="Medigue C."/>
            <person name="Weissenbach J."/>
            <person name="Le Paslier D."/>
        </authorList>
    </citation>
    <scope>NUCLEOTIDE SEQUENCE [LARGE SCALE GENOMIC DNA]</scope>
    <source>
        <strain evidence="4">Evry</strain>
    </source>
</reference>
<proteinExistence type="predicted"/>
<keyword evidence="1" id="KW-0378">Hydrolase</keyword>
<dbReference type="GO" id="GO:0016787">
    <property type="term" value="F:hydrolase activity"/>
    <property type="evidence" value="ECO:0007669"/>
    <property type="project" value="UniProtKB-KW"/>
</dbReference>
<dbReference type="PANTHER" id="PTHR37294:SF1">
    <property type="entry name" value="3'-5' EXORIBONUCLEASE YHAM"/>
    <property type="match status" value="1"/>
</dbReference>
<dbReference type="AlphaFoldDB" id="B0VFC7"/>
<dbReference type="InterPro" id="IPR006675">
    <property type="entry name" value="HDIG_dom"/>
</dbReference>
<dbReference type="Proteomes" id="UP000002019">
    <property type="component" value="Chromosome"/>
</dbReference>
<dbReference type="SMART" id="SM00471">
    <property type="entry name" value="HDc"/>
    <property type="match status" value="1"/>
</dbReference>
<dbReference type="Gene3D" id="2.40.50.140">
    <property type="entry name" value="Nucleic acid-binding proteins"/>
    <property type="match status" value="1"/>
</dbReference>
<dbReference type="GO" id="GO:0031125">
    <property type="term" value="P:rRNA 3'-end processing"/>
    <property type="evidence" value="ECO:0007669"/>
    <property type="project" value="TreeGrafter"/>
</dbReference>
<gene>
    <name evidence="3" type="ordered locus">CLOAM0272</name>
</gene>
<dbReference type="OrthoDB" id="9778453at2"/>
<dbReference type="KEGG" id="caci:CLOAM0272"/>
<dbReference type="GO" id="GO:0003676">
    <property type="term" value="F:nucleic acid binding"/>
    <property type="evidence" value="ECO:0007669"/>
    <property type="project" value="InterPro"/>
</dbReference>
<dbReference type="Gene3D" id="1.10.3210.10">
    <property type="entry name" value="Hypothetical protein af1432"/>
    <property type="match status" value="1"/>
</dbReference>
<evidence type="ECO:0000259" key="2">
    <source>
        <dbReference type="SMART" id="SM00471"/>
    </source>
</evidence>
<dbReference type="InterPro" id="IPR050798">
    <property type="entry name" value="YhaM_exoribonuc/phosphodiest"/>
</dbReference>
<sequence>MAEHISIAEMQQKVNQEISGLYLVAEKELREGKNDFYLRLKLQDKTGTISANVWKDAVKHSDQFDTGDIISIQGTVVNYKGQIQLSLSQLRFADKSEYNIEDYLTRSKIEPEVLCDRFFEFVDKVHQPYLNKLLHLIFDDKEFFNQFLKAPAAKNWHHNYINGLIEHTVSVAALCEFASTLYPVNYDLLITGALLHDVAKVQEYDHRRNIDFTDAGRLIGHLALSDQMVCENAAKILGFPEELLLHLRHLILSHHGEYEKGSVRLPQTLEAIVLHHCDNLDAQATGVAQLIAAIPQNAVWSEYDKLNNRYYKIYRPV</sequence>